<dbReference type="PANTHER" id="PTHR24305">
    <property type="entry name" value="CYTOCHROME P450"/>
    <property type="match status" value="1"/>
</dbReference>
<keyword evidence="5 7" id="KW-0408">Iron</keyword>
<reference evidence="10" key="1">
    <citation type="submission" date="2023-03" db="EMBL/GenBank/DDBJ databases">
        <title>Complete genome of Cladonia borealis.</title>
        <authorList>
            <person name="Park H."/>
        </authorList>
    </citation>
    <scope>NUCLEOTIDE SEQUENCE</scope>
    <source>
        <strain evidence="10">ANT050790</strain>
    </source>
</reference>
<protein>
    <recommendedName>
        <fullName evidence="12">Cytochrome P450</fullName>
    </recommendedName>
</protein>
<proteinExistence type="inferred from homology"/>
<keyword evidence="4 8" id="KW-0560">Oxidoreductase</keyword>
<keyword evidence="7 8" id="KW-0349">Heme</keyword>
<evidence type="ECO:0000256" key="3">
    <source>
        <dbReference type="ARBA" id="ARBA00022723"/>
    </source>
</evidence>
<name>A0AA39QZP5_9LECA</name>
<gene>
    <name evidence="10" type="ORF">JMJ35_005268</name>
</gene>
<sequence>MLDTIDQSFSFSKSFVGGLALGCFLAWYAGRLAYNVFLHPLSKFPGPKLAAATRWYEGYFDLLVGQGGQYMYEVDRIHQKYGAIVRIGPNELHVKDVEYYDTLYALGVKRNKVPYMIDIFGTTLSIFGTEKHELHRSRRMVLNPFFSKRSVTRLESVIQEKVRLLCDTMSACKDRRQVIQLRDAFTASTVDITTEYSFAQCANTLAQPDFSPEWDQMVRGVTEIVPLARQFPGIIQITRALPISFVKVFNPLSAKYSEFERLIRGQVSEIFASYSSSEEEFSVIGTEKPAYARSIFHEVLNSKAPKHEKTVDHMTQEALSVVAAASETTSSTLATTIFHVLSNAQIRDRLKAELKEAMEGPRSLIEWRRLEQLPYLAMKEGLRITVPVCGRLPLVSPSPLQYKEWTIPAGAYIGMCPRDALHNPAIYPSPLTFNPSRWLTNDPAEKKVMDLAFLPFNKGSRMCIGAHLAYANIYHVLSAVFRRFDLELVDTIRERDVDMARDHFGMKPVKESKGIRVRVVGEADI</sequence>
<dbReference type="EMBL" id="JAFEKC020000011">
    <property type="protein sequence ID" value="KAK0512140.1"/>
    <property type="molecule type" value="Genomic_DNA"/>
</dbReference>
<comment type="caution">
    <text evidence="10">The sequence shown here is derived from an EMBL/GenBank/DDBJ whole genome shotgun (WGS) entry which is preliminary data.</text>
</comment>
<dbReference type="SUPFAM" id="SSF48264">
    <property type="entry name" value="Cytochrome P450"/>
    <property type="match status" value="1"/>
</dbReference>
<dbReference type="Gene3D" id="1.10.630.10">
    <property type="entry name" value="Cytochrome P450"/>
    <property type="match status" value="1"/>
</dbReference>
<dbReference type="GO" id="GO:0016705">
    <property type="term" value="F:oxidoreductase activity, acting on paired donors, with incorporation or reduction of molecular oxygen"/>
    <property type="evidence" value="ECO:0007669"/>
    <property type="project" value="InterPro"/>
</dbReference>
<dbReference type="InterPro" id="IPR036396">
    <property type="entry name" value="Cyt_P450_sf"/>
</dbReference>
<dbReference type="PROSITE" id="PS00086">
    <property type="entry name" value="CYTOCHROME_P450"/>
    <property type="match status" value="1"/>
</dbReference>
<evidence type="ECO:0000256" key="1">
    <source>
        <dbReference type="ARBA" id="ARBA00001971"/>
    </source>
</evidence>
<organism evidence="10 11">
    <name type="scientific">Cladonia borealis</name>
    <dbReference type="NCBI Taxonomy" id="184061"/>
    <lineage>
        <taxon>Eukaryota</taxon>
        <taxon>Fungi</taxon>
        <taxon>Dikarya</taxon>
        <taxon>Ascomycota</taxon>
        <taxon>Pezizomycotina</taxon>
        <taxon>Lecanoromycetes</taxon>
        <taxon>OSLEUM clade</taxon>
        <taxon>Lecanoromycetidae</taxon>
        <taxon>Lecanorales</taxon>
        <taxon>Lecanorineae</taxon>
        <taxon>Cladoniaceae</taxon>
        <taxon>Cladonia</taxon>
    </lineage>
</organism>
<keyword evidence="11" id="KW-1185">Reference proteome</keyword>
<accession>A0AA39QZP5</accession>
<evidence type="ECO:0000256" key="8">
    <source>
        <dbReference type="RuleBase" id="RU000461"/>
    </source>
</evidence>
<dbReference type="InterPro" id="IPR001128">
    <property type="entry name" value="Cyt_P450"/>
</dbReference>
<comment type="cofactor">
    <cofactor evidence="1 7">
        <name>heme</name>
        <dbReference type="ChEBI" id="CHEBI:30413"/>
    </cofactor>
</comment>
<keyword evidence="3 7" id="KW-0479">Metal-binding</keyword>
<dbReference type="Pfam" id="PF00067">
    <property type="entry name" value="p450"/>
    <property type="match status" value="1"/>
</dbReference>
<dbReference type="InterPro" id="IPR050121">
    <property type="entry name" value="Cytochrome_P450_monoxygenase"/>
</dbReference>
<evidence type="ECO:0000256" key="6">
    <source>
        <dbReference type="ARBA" id="ARBA00023033"/>
    </source>
</evidence>
<dbReference type="InterPro" id="IPR017972">
    <property type="entry name" value="Cyt_P450_CS"/>
</dbReference>
<dbReference type="PANTHER" id="PTHR24305:SF157">
    <property type="entry name" value="N-ACETYLTRYPTOPHAN 6-HYDROXYLASE IVOC-RELATED"/>
    <property type="match status" value="1"/>
</dbReference>
<keyword evidence="9" id="KW-0472">Membrane</keyword>
<keyword evidence="9" id="KW-0812">Transmembrane</keyword>
<evidence type="ECO:0000256" key="9">
    <source>
        <dbReference type="SAM" id="Phobius"/>
    </source>
</evidence>
<evidence type="ECO:0000256" key="4">
    <source>
        <dbReference type="ARBA" id="ARBA00023002"/>
    </source>
</evidence>
<dbReference type="PRINTS" id="PR00385">
    <property type="entry name" value="P450"/>
</dbReference>
<evidence type="ECO:0000256" key="2">
    <source>
        <dbReference type="ARBA" id="ARBA00010617"/>
    </source>
</evidence>
<dbReference type="InterPro" id="IPR002401">
    <property type="entry name" value="Cyt_P450_E_grp-I"/>
</dbReference>
<dbReference type="GO" id="GO:0005506">
    <property type="term" value="F:iron ion binding"/>
    <property type="evidence" value="ECO:0007669"/>
    <property type="project" value="InterPro"/>
</dbReference>
<evidence type="ECO:0000313" key="11">
    <source>
        <dbReference type="Proteomes" id="UP001166286"/>
    </source>
</evidence>
<keyword evidence="9" id="KW-1133">Transmembrane helix</keyword>
<evidence type="ECO:0000256" key="5">
    <source>
        <dbReference type="ARBA" id="ARBA00023004"/>
    </source>
</evidence>
<feature type="transmembrane region" description="Helical" evidence="9">
    <location>
        <begin position="15"/>
        <end position="34"/>
    </location>
</feature>
<dbReference type="Proteomes" id="UP001166286">
    <property type="component" value="Unassembled WGS sequence"/>
</dbReference>
<dbReference type="CDD" id="cd11062">
    <property type="entry name" value="CYP58-like"/>
    <property type="match status" value="1"/>
</dbReference>
<dbReference type="PRINTS" id="PR00463">
    <property type="entry name" value="EP450I"/>
</dbReference>
<keyword evidence="6 8" id="KW-0503">Monooxygenase</keyword>
<comment type="similarity">
    <text evidence="2 8">Belongs to the cytochrome P450 family.</text>
</comment>
<dbReference type="GO" id="GO:0004497">
    <property type="term" value="F:monooxygenase activity"/>
    <property type="evidence" value="ECO:0007669"/>
    <property type="project" value="UniProtKB-KW"/>
</dbReference>
<evidence type="ECO:0000313" key="10">
    <source>
        <dbReference type="EMBL" id="KAK0512140.1"/>
    </source>
</evidence>
<dbReference type="AlphaFoldDB" id="A0AA39QZP5"/>
<feature type="binding site" description="axial binding residue" evidence="7">
    <location>
        <position position="463"/>
    </location>
    <ligand>
        <name>heme</name>
        <dbReference type="ChEBI" id="CHEBI:30413"/>
    </ligand>
    <ligandPart>
        <name>Fe</name>
        <dbReference type="ChEBI" id="CHEBI:18248"/>
    </ligandPart>
</feature>
<dbReference type="GO" id="GO:0020037">
    <property type="term" value="F:heme binding"/>
    <property type="evidence" value="ECO:0007669"/>
    <property type="project" value="InterPro"/>
</dbReference>
<evidence type="ECO:0000256" key="7">
    <source>
        <dbReference type="PIRSR" id="PIRSR602401-1"/>
    </source>
</evidence>
<evidence type="ECO:0008006" key="12">
    <source>
        <dbReference type="Google" id="ProtNLM"/>
    </source>
</evidence>